<dbReference type="RefSeq" id="WP_170085126.1">
    <property type="nucleotide sequence ID" value="NZ_CP047971.1"/>
</dbReference>
<proteinExistence type="predicted"/>
<dbReference type="EMBL" id="LR792683">
    <property type="protein sequence ID" value="CAB3391622.1"/>
    <property type="molecule type" value="Genomic_DNA"/>
</dbReference>
<keyword evidence="2" id="KW-0238">DNA-binding</keyword>
<dbReference type="InterPro" id="IPR028978">
    <property type="entry name" value="Chorismate_lyase_/UTRA_dom_sf"/>
</dbReference>
<dbReference type="CDD" id="cd07377">
    <property type="entry name" value="WHTH_GntR"/>
    <property type="match status" value="1"/>
</dbReference>
<gene>
    <name evidence="5" type="ORF">COOX1_1003</name>
</gene>
<dbReference type="SMART" id="SM00866">
    <property type="entry name" value="UTRA"/>
    <property type="match status" value="1"/>
</dbReference>
<dbReference type="PROSITE" id="PS50949">
    <property type="entry name" value="HTH_GNTR"/>
    <property type="match status" value="1"/>
</dbReference>
<reference evidence="5 6" key="1">
    <citation type="submission" date="2020-04" db="EMBL/GenBank/DDBJ databases">
        <authorList>
            <person name="Hogendoorn C."/>
        </authorList>
    </citation>
    <scope>NUCLEOTIDE SEQUENCE [LARGE SCALE GENOMIC DNA]</scope>
    <source>
        <strain evidence="5">COOX1</strain>
    </source>
</reference>
<dbReference type="InterPro" id="IPR050679">
    <property type="entry name" value="Bact_HTH_transcr_reg"/>
</dbReference>
<dbReference type="Gene3D" id="1.10.10.10">
    <property type="entry name" value="Winged helix-like DNA-binding domain superfamily/Winged helix DNA-binding domain"/>
    <property type="match status" value="1"/>
</dbReference>
<dbReference type="Pfam" id="PF07702">
    <property type="entry name" value="UTRA"/>
    <property type="match status" value="1"/>
</dbReference>
<dbReference type="GO" id="GO:0003677">
    <property type="term" value="F:DNA binding"/>
    <property type="evidence" value="ECO:0007669"/>
    <property type="project" value="UniProtKB-KW"/>
</dbReference>
<dbReference type="SUPFAM" id="SSF64288">
    <property type="entry name" value="Chorismate lyase-like"/>
    <property type="match status" value="1"/>
</dbReference>
<dbReference type="InterPro" id="IPR011663">
    <property type="entry name" value="UTRA"/>
</dbReference>
<dbReference type="SUPFAM" id="SSF46785">
    <property type="entry name" value="Winged helix' DNA-binding domain"/>
    <property type="match status" value="1"/>
</dbReference>
<organism evidence="5 6">
    <name type="scientific">Kyrpidia spormannii</name>
    <dbReference type="NCBI Taxonomy" id="2055160"/>
    <lineage>
        <taxon>Bacteria</taxon>
        <taxon>Bacillati</taxon>
        <taxon>Bacillota</taxon>
        <taxon>Bacilli</taxon>
        <taxon>Bacillales</taxon>
        <taxon>Alicyclobacillaceae</taxon>
        <taxon>Kyrpidia</taxon>
    </lineage>
</organism>
<dbReference type="InterPro" id="IPR036390">
    <property type="entry name" value="WH_DNA-bd_sf"/>
</dbReference>
<dbReference type="PANTHER" id="PTHR44846">
    <property type="entry name" value="MANNOSYL-D-GLYCERATE TRANSPORT/METABOLISM SYSTEM REPRESSOR MNGR-RELATED"/>
    <property type="match status" value="1"/>
</dbReference>
<evidence type="ECO:0000256" key="2">
    <source>
        <dbReference type="ARBA" id="ARBA00023125"/>
    </source>
</evidence>
<dbReference type="GO" id="GO:0003700">
    <property type="term" value="F:DNA-binding transcription factor activity"/>
    <property type="evidence" value="ECO:0007669"/>
    <property type="project" value="InterPro"/>
</dbReference>
<dbReference type="Proteomes" id="UP000502196">
    <property type="component" value="Chromosome"/>
</dbReference>
<evidence type="ECO:0000256" key="1">
    <source>
        <dbReference type="ARBA" id="ARBA00023015"/>
    </source>
</evidence>
<dbReference type="Gene3D" id="3.40.1410.10">
    <property type="entry name" value="Chorismate lyase-like"/>
    <property type="match status" value="1"/>
</dbReference>
<feature type="domain" description="HTH gntR-type" evidence="4">
    <location>
        <begin position="8"/>
        <end position="76"/>
    </location>
</feature>
<dbReference type="PANTHER" id="PTHR44846:SF1">
    <property type="entry name" value="MANNOSYL-D-GLYCERATE TRANSPORT_METABOLISM SYSTEM REPRESSOR MNGR-RELATED"/>
    <property type="match status" value="1"/>
</dbReference>
<dbReference type="SMART" id="SM00345">
    <property type="entry name" value="HTH_GNTR"/>
    <property type="match status" value="1"/>
</dbReference>
<keyword evidence="1" id="KW-0805">Transcription regulation</keyword>
<protein>
    <submittedName>
        <fullName evidence="5">Putative HTH-type transcriptional repressor YvoA</fullName>
    </submittedName>
</protein>
<keyword evidence="3" id="KW-0804">Transcription</keyword>
<evidence type="ECO:0000313" key="5">
    <source>
        <dbReference type="EMBL" id="CAB3391622.1"/>
    </source>
</evidence>
<dbReference type="InterPro" id="IPR000524">
    <property type="entry name" value="Tscrpt_reg_HTH_GntR"/>
</dbReference>
<dbReference type="AlphaFoldDB" id="A0A6F9E2U3"/>
<dbReference type="GO" id="GO:0045892">
    <property type="term" value="P:negative regulation of DNA-templated transcription"/>
    <property type="evidence" value="ECO:0007669"/>
    <property type="project" value="TreeGrafter"/>
</dbReference>
<dbReference type="InterPro" id="IPR036388">
    <property type="entry name" value="WH-like_DNA-bd_sf"/>
</dbReference>
<sequence length="240" mass="28011">MLDRHSGRPLYIQIRDELERRIYSGEWKPGDQIATEDELQRFYGVSRITAQRAVNELVKRGLVVRRAGKGTFVTDAVAEDDLSQFINFAKRRPAVEGPHRLIAVKPEKWKDPDAEWAGLREGEEILRLERLKIVDDRPFALEISLIPMRYATGIPEADLENLILYPFFRERGIRLAYAKMYVKPHALTDQEANLLEMPSGMPVFLWERASFTQDRSLVELTRFILRSDTRRFFVEFSLEE</sequence>
<evidence type="ECO:0000256" key="3">
    <source>
        <dbReference type="ARBA" id="ARBA00023163"/>
    </source>
</evidence>
<name>A0A6F9E2U3_9BACL</name>
<dbReference type="FunFam" id="1.10.10.10:FF:000079">
    <property type="entry name" value="GntR family transcriptional regulator"/>
    <property type="match status" value="1"/>
</dbReference>
<evidence type="ECO:0000313" key="6">
    <source>
        <dbReference type="Proteomes" id="UP000502196"/>
    </source>
</evidence>
<dbReference type="Pfam" id="PF00392">
    <property type="entry name" value="GntR"/>
    <property type="match status" value="1"/>
</dbReference>
<accession>A0A6F9E2U3</accession>
<evidence type="ECO:0000259" key="4">
    <source>
        <dbReference type="PROSITE" id="PS50949"/>
    </source>
</evidence>